<dbReference type="EMBL" id="MU007012">
    <property type="protein sequence ID" value="KAF2435840.1"/>
    <property type="molecule type" value="Genomic_DNA"/>
</dbReference>
<sequence length="365" mass="41762">MTHHPFSRAAPGFRFSSLPVELRCGVYKYLLPNGPIPASKYTREVRSSSRPRLVRNRIGYHLAIQRVNRFLYVEASGEFYKQGLVVHIDFHGMRLCGGNTAGFSKPSVKPHKDHTALLSARKCIIEMGPFKCYPKKGKSLHKLYMLQISAVSRPRNHVHRGRESGGRLRVAINLPWLLEPLRDLRPVASVQFQFEGFEEVEDSLKSVSTLTKELATLMKLPAPEVRDNAILVEYLLRLQELGHATARLKYVLLKRAFTSPRGENEKLLKEKWAKVGSTSFITFSDLMQDNTLGYERYPNDQRSRAISFWIPFFDARKSLDEKDWSAFVARFNAISKFIRAVRVVQIQEAQEALEELGTIEEEEGV</sequence>
<evidence type="ECO:0000313" key="2">
    <source>
        <dbReference type="Proteomes" id="UP000800235"/>
    </source>
</evidence>
<keyword evidence="2" id="KW-1185">Reference proteome</keyword>
<proteinExistence type="predicted"/>
<protein>
    <submittedName>
        <fullName evidence="1">Uncharacterized protein</fullName>
    </submittedName>
</protein>
<name>A0A9P4P200_9PEZI</name>
<accession>A0A9P4P200</accession>
<dbReference type="Proteomes" id="UP000800235">
    <property type="component" value="Unassembled WGS sequence"/>
</dbReference>
<evidence type="ECO:0000313" key="1">
    <source>
        <dbReference type="EMBL" id="KAF2435840.1"/>
    </source>
</evidence>
<dbReference type="AlphaFoldDB" id="A0A9P4P200"/>
<gene>
    <name evidence="1" type="ORF">EJ08DRAFT_291430</name>
</gene>
<organism evidence="1 2">
    <name type="scientific">Tothia fuscella</name>
    <dbReference type="NCBI Taxonomy" id="1048955"/>
    <lineage>
        <taxon>Eukaryota</taxon>
        <taxon>Fungi</taxon>
        <taxon>Dikarya</taxon>
        <taxon>Ascomycota</taxon>
        <taxon>Pezizomycotina</taxon>
        <taxon>Dothideomycetes</taxon>
        <taxon>Pleosporomycetidae</taxon>
        <taxon>Venturiales</taxon>
        <taxon>Cylindrosympodiaceae</taxon>
        <taxon>Tothia</taxon>
    </lineage>
</organism>
<reference evidence="1" key="1">
    <citation type="journal article" date="2020" name="Stud. Mycol.">
        <title>101 Dothideomycetes genomes: a test case for predicting lifestyles and emergence of pathogens.</title>
        <authorList>
            <person name="Haridas S."/>
            <person name="Albert R."/>
            <person name="Binder M."/>
            <person name="Bloem J."/>
            <person name="Labutti K."/>
            <person name="Salamov A."/>
            <person name="Andreopoulos B."/>
            <person name="Baker S."/>
            <person name="Barry K."/>
            <person name="Bills G."/>
            <person name="Bluhm B."/>
            <person name="Cannon C."/>
            <person name="Castanera R."/>
            <person name="Culley D."/>
            <person name="Daum C."/>
            <person name="Ezra D."/>
            <person name="Gonzalez J."/>
            <person name="Henrissat B."/>
            <person name="Kuo A."/>
            <person name="Liang C."/>
            <person name="Lipzen A."/>
            <person name="Lutzoni F."/>
            <person name="Magnuson J."/>
            <person name="Mondo S."/>
            <person name="Nolan M."/>
            <person name="Ohm R."/>
            <person name="Pangilinan J."/>
            <person name="Park H.-J."/>
            <person name="Ramirez L."/>
            <person name="Alfaro M."/>
            <person name="Sun H."/>
            <person name="Tritt A."/>
            <person name="Yoshinaga Y."/>
            <person name="Zwiers L.-H."/>
            <person name="Turgeon B."/>
            <person name="Goodwin S."/>
            <person name="Spatafora J."/>
            <person name="Crous P."/>
            <person name="Grigoriev I."/>
        </authorList>
    </citation>
    <scope>NUCLEOTIDE SEQUENCE</scope>
    <source>
        <strain evidence="1">CBS 130266</strain>
    </source>
</reference>
<comment type="caution">
    <text evidence="1">The sequence shown here is derived from an EMBL/GenBank/DDBJ whole genome shotgun (WGS) entry which is preliminary data.</text>
</comment>